<evidence type="ECO:0000256" key="9">
    <source>
        <dbReference type="ARBA" id="ARBA00023139"/>
    </source>
</evidence>
<proteinExistence type="inferred from homology"/>
<dbReference type="Proteomes" id="UP000286947">
    <property type="component" value="Unassembled WGS sequence"/>
</dbReference>
<dbReference type="EMBL" id="PQSP01000003">
    <property type="protein sequence ID" value="RUS66846.1"/>
    <property type="molecule type" value="Genomic_DNA"/>
</dbReference>
<accession>A0A433SDS9</accession>
<keyword evidence="5" id="KW-0813">Transport</keyword>
<protein>
    <recommendedName>
        <fullName evidence="4">Outer-membrane lipoprotein LolB</fullName>
    </recommendedName>
</protein>
<dbReference type="InterPro" id="IPR004565">
    <property type="entry name" value="OM_lipoprot_LolB"/>
</dbReference>
<comment type="caution">
    <text evidence="13">The sequence shown here is derived from an EMBL/GenBank/DDBJ whole genome shotgun (WGS) entry which is preliminary data.</text>
</comment>
<dbReference type="GO" id="GO:0009279">
    <property type="term" value="C:cell outer membrane"/>
    <property type="evidence" value="ECO:0007669"/>
    <property type="project" value="UniProtKB-SubCell"/>
</dbReference>
<dbReference type="GO" id="GO:0015031">
    <property type="term" value="P:protein transport"/>
    <property type="evidence" value="ECO:0007669"/>
    <property type="project" value="UniProtKB-KW"/>
</dbReference>
<evidence type="ECO:0000256" key="7">
    <source>
        <dbReference type="ARBA" id="ARBA00022927"/>
    </source>
</evidence>
<evidence type="ECO:0000256" key="12">
    <source>
        <dbReference type="ARBA" id="ARBA00023288"/>
    </source>
</evidence>
<reference evidence="13 14" key="1">
    <citation type="submission" date="2018-01" db="EMBL/GenBank/DDBJ databases">
        <title>Saezia sanguinis gen. nov., sp. nov., in the order Burkholderiales isolated from human blood.</title>
        <authorList>
            <person name="Medina-Pascual M.J."/>
            <person name="Valdezate S."/>
            <person name="Monzon S."/>
            <person name="Cuesta I."/>
            <person name="Carrasco G."/>
            <person name="Villalon P."/>
            <person name="Saez-Nieto J.A."/>
        </authorList>
    </citation>
    <scope>NUCLEOTIDE SEQUENCE [LARGE SCALE GENOMIC DNA]</scope>
    <source>
        <strain evidence="13 14">CNM695-12</strain>
    </source>
</reference>
<dbReference type="SUPFAM" id="SSF89392">
    <property type="entry name" value="Prokaryotic lipoproteins and lipoprotein localization factors"/>
    <property type="match status" value="1"/>
</dbReference>
<gene>
    <name evidence="13" type="primary">lolB</name>
    <name evidence="13" type="ORF">CUZ56_01640</name>
</gene>
<dbReference type="PROSITE" id="PS51257">
    <property type="entry name" value="PROKAR_LIPOPROTEIN"/>
    <property type="match status" value="1"/>
</dbReference>
<keyword evidence="11" id="KW-0998">Cell outer membrane</keyword>
<evidence type="ECO:0000256" key="3">
    <source>
        <dbReference type="ARBA" id="ARBA00011245"/>
    </source>
</evidence>
<dbReference type="InterPro" id="IPR029046">
    <property type="entry name" value="LolA/LolB/LppX"/>
</dbReference>
<keyword evidence="8" id="KW-0472">Membrane</keyword>
<keyword evidence="14" id="KW-1185">Reference proteome</keyword>
<comment type="subunit">
    <text evidence="3">Monomer.</text>
</comment>
<comment type="subcellular location">
    <subcellularLocation>
        <location evidence="1">Cell outer membrane</location>
        <topology evidence="1">Lipid-anchor</topology>
    </subcellularLocation>
</comment>
<comment type="similarity">
    <text evidence="2">Belongs to the LolB family.</text>
</comment>
<organism evidence="13 14">
    <name type="scientific">Saezia sanguinis</name>
    <dbReference type="NCBI Taxonomy" id="1965230"/>
    <lineage>
        <taxon>Bacteria</taxon>
        <taxon>Pseudomonadati</taxon>
        <taxon>Pseudomonadota</taxon>
        <taxon>Betaproteobacteria</taxon>
        <taxon>Burkholderiales</taxon>
        <taxon>Saeziaceae</taxon>
        <taxon>Saezia</taxon>
    </lineage>
</organism>
<evidence type="ECO:0000256" key="8">
    <source>
        <dbReference type="ARBA" id="ARBA00023136"/>
    </source>
</evidence>
<dbReference type="Gene3D" id="2.50.20.10">
    <property type="entry name" value="Lipoprotein localisation LolA/LolB/LppX"/>
    <property type="match status" value="1"/>
</dbReference>
<keyword evidence="6" id="KW-0732">Signal</keyword>
<evidence type="ECO:0000313" key="13">
    <source>
        <dbReference type="EMBL" id="RUS66846.1"/>
    </source>
</evidence>
<dbReference type="RefSeq" id="WP_126979849.1">
    <property type="nucleotide sequence ID" value="NZ_CAWUGC010000001.1"/>
</dbReference>
<evidence type="ECO:0000256" key="10">
    <source>
        <dbReference type="ARBA" id="ARBA00023186"/>
    </source>
</evidence>
<keyword evidence="9" id="KW-0564">Palmitate</keyword>
<keyword evidence="12 13" id="KW-0449">Lipoprotein</keyword>
<keyword evidence="7" id="KW-0653">Protein transport</keyword>
<keyword evidence="10" id="KW-0143">Chaperone</keyword>
<evidence type="ECO:0000256" key="5">
    <source>
        <dbReference type="ARBA" id="ARBA00022448"/>
    </source>
</evidence>
<dbReference type="Pfam" id="PF03550">
    <property type="entry name" value="LolB"/>
    <property type="match status" value="1"/>
</dbReference>
<dbReference type="OrthoDB" id="5296388at2"/>
<dbReference type="AlphaFoldDB" id="A0A433SDS9"/>
<evidence type="ECO:0000256" key="2">
    <source>
        <dbReference type="ARBA" id="ARBA00009696"/>
    </source>
</evidence>
<sequence length="191" mass="20886">MSRFPSALSHGWKRLHIWLLLCLVTLTLTACPLYGLRDLGAPLYFAGRLALSQEADPRIPGSKADSWSAHFELAGSPAQGTLRLSTPVGSTIAQVDWEPGKAVLTTSEETQNYESLDALTLAYFEQTIPIAALFDWLQGKPTEQVVPGWEVNLTRAAGGVISAERQQPAPRVRLRAIVDEHDDNTTPTHSL</sequence>
<evidence type="ECO:0000313" key="14">
    <source>
        <dbReference type="Proteomes" id="UP000286947"/>
    </source>
</evidence>
<evidence type="ECO:0000256" key="11">
    <source>
        <dbReference type="ARBA" id="ARBA00023237"/>
    </source>
</evidence>
<evidence type="ECO:0000256" key="1">
    <source>
        <dbReference type="ARBA" id="ARBA00004459"/>
    </source>
</evidence>
<name>A0A433SDS9_9BURK</name>
<evidence type="ECO:0000256" key="4">
    <source>
        <dbReference type="ARBA" id="ARBA00016202"/>
    </source>
</evidence>
<evidence type="ECO:0000256" key="6">
    <source>
        <dbReference type="ARBA" id="ARBA00022729"/>
    </source>
</evidence>